<organism evidence="1 2">
    <name type="scientific">Thorsellia anophelis DSM 18579</name>
    <dbReference type="NCBI Taxonomy" id="1123402"/>
    <lineage>
        <taxon>Bacteria</taxon>
        <taxon>Pseudomonadati</taxon>
        <taxon>Pseudomonadota</taxon>
        <taxon>Gammaproteobacteria</taxon>
        <taxon>Enterobacterales</taxon>
        <taxon>Thorselliaceae</taxon>
        <taxon>Thorsellia</taxon>
    </lineage>
</organism>
<dbReference type="STRING" id="1123402.SAMN02583745_01631"/>
<protein>
    <submittedName>
        <fullName evidence="1">HipA N-terminal domain</fullName>
    </submittedName>
</protein>
<accession>A0A1I0CIL2</accession>
<dbReference type="GO" id="GO:0004674">
    <property type="term" value="F:protein serine/threonine kinase activity"/>
    <property type="evidence" value="ECO:0007669"/>
    <property type="project" value="TreeGrafter"/>
</dbReference>
<dbReference type="RefSeq" id="WP_245711044.1">
    <property type="nucleotide sequence ID" value="NZ_FOHV01000011.1"/>
</dbReference>
<proteinExistence type="predicted"/>
<keyword evidence="2" id="KW-1185">Reference proteome</keyword>
<dbReference type="Proteomes" id="UP000242642">
    <property type="component" value="Unassembled WGS sequence"/>
</dbReference>
<evidence type="ECO:0000313" key="2">
    <source>
        <dbReference type="Proteomes" id="UP000242642"/>
    </source>
</evidence>
<sequence length="195" mass="21756">MTISNQNCYVWKWLSNQSSPVICGRLDIDALGNQSFTYGSSYLHREDAESIYIDELPLRQGIQYPIKGMRIFSCLRDAAPDAWGRRVINSQLMGRQFNGYLDEIAYFLHSASDRIGVLDFQSSATQYIPRKADSATLEELLNAADIISEGKPISSDLDNALMHGTSLGGSRPKAMITDGNKNTSLNFRHLTIVTK</sequence>
<gene>
    <name evidence="1" type="ORF">SAMN02583745_01631</name>
</gene>
<dbReference type="EMBL" id="FOHV01000011">
    <property type="protein sequence ID" value="SET19477.1"/>
    <property type="molecule type" value="Genomic_DNA"/>
</dbReference>
<dbReference type="GO" id="GO:0005829">
    <property type="term" value="C:cytosol"/>
    <property type="evidence" value="ECO:0007669"/>
    <property type="project" value="TreeGrafter"/>
</dbReference>
<reference evidence="2" key="1">
    <citation type="submission" date="2016-10" db="EMBL/GenBank/DDBJ databases">
        <authorList>
            <person name="Varghese N."/>
            <person name="Submissions S."/>
        </authorList>
    </citation>
    <scope>NUCLEOTIDE SEQUENCE [LARGE SCALE GENOMIC DNA]</scope>
    <source>
        <strain evidence="2">DSM 18579</strain>
    </source>
</reference>
<name>A0A1I0CIL2_9GAMM</name>
<evidence type="ECO:0000313" key="1">
    <source>
        <dbReference type="EMBL" id="SET19477.1"/>
    </source>
</evidence>
<dbReference type="AlphaFoldDB" id="A0A1I0CIL2"/>
<dbReference type="InterPro" id="IPR052028">
    <property type="entry name" value="HipA_Ser/Thr_kinase"/>
</dbReference>
<dbReference type="PANTHER" id="PTHR37419:SF8">
    <property type="entry name" value="TOXIN YJJJ"/>
    <property type="match status" value="1"/>
</dbReference>
<dbReference type="PANTHER" id="PTHR37419">
    <property type="entry name" value="SERINE/THREONINE-PROTEIN KINASE TOXIN HIPA"/>
    <property type="match status" value="1"/>
</dbReference>